<protein>
    <submittedName>
        <fullName evidence="1">Uncharacterized protein</fullName>
    </submittedName>
</protein>
<keyword evidence="2" id="KW-1185">Reference proteome</keyword>
<gene>
    <name evidence="1" type="ORF">HRP29_gp1</name>
</gene>
<sequence length="34" mass="3784">MLSYEEYFDNLPEGAEALSEAEYNEAIGDSNGVR</sequence>
<name>A0A482JGM9_9CAUD</name>
<dbReference type="EMBL" id="MK562503">
    <property type="protein sequence ID" value="QBP32901.1"/>
    <property type="molecule type" value="Genomic_DNA"/>
</dbReference>
<reference evidence="1 2" key="1">
    <citation type="submission" date="2019-02" db="EMBL/GenBank/DDBJ databases">
        <title>A cornucopia of Shigella phages from the Cornhusker state.</title>
        <authorList>
            <person name="Doore S.M."/>
            <person name="Schrad J.R."/>
            <person name="Perrett H.R."/>
            <person name="Dover J.A."/>
            <person name="Schrad K.P."/>
            <person name="Dean W.F."/>
            <person name="Parent K.N."/>
        </authorList>
    </citation>
    <scope>NUCLEOTIDE SEQUENCE [LARGE SCALE GENOMIC DNA]</scope>
</reference>
<evidence type="ECO:0000313" key="2">
    <source>
        <dbReference type="Proteomes" id="UP000294568"/>
    </source>
</evidence>
<proteinExistence type="predicted"/>
<accession>A0A482JGM9</accession>
<organism evidence="1 2">
    <name type="scientific">Shigella phage Buco</name>
    <dbReference type="NCBI Taxonomy" id="2530183"/>
    <lineage>
        <taxon>Viruses</taxon>
        <taxon>Duplodnaviria</taxon>
        <taxon>Heunggongvirae</taxon>
        <taxon>Uroviricota</taxon>
        <taxon>Caudoviricetes</taxon>
        <taxon>Autographivirales</taxon>
        <taxon>Autoscriptoviridae</taxon>
        <taxon>Slopekvirinae</taxon>
        <taxon>Bucovirus</taxon>
        <taxon>Bucovirus buco</taxon>
    </lineage>
</organism>
<dbReference type="Proteomes" id="UP000294568">
    <property type="component" value="Segment"/>
</dbReference>
<evidence type="ECO:0000313" key="1">
    <source>
        <dbReference type="EMBL" id="QBP32901.1"/>
    </source>
</evidence>